<dbReference type="Proteomes" id="UP000000311">
    <property type="component" value="Unassembled WGS sequence"/>
</dbReference>
<dbReference type="Pfam" id="PF11838">
    <property type="entry name" value="ERAP1_C"/>
    <property type="match status" value="1"/>
</dbReference>
<keyword evidence="3" id="KW-1185">Reference proteome</keyword>
<evidence type="ECO:0000313" key="2">
    <source>
        <dbReference type="EMBL" id="EFN66878.1"/>
    </source>
</evidence>
<accession>E2AI60</accession>
<proteinExistence type="predicted"/>
<dbReference type="AlphaFoldDB" id="E2AI60"/>
<dbReference type="InParanoid" id="E2AI60"/>
<evidence type="ECO:0000259" key="1">
    <source>
        <dbReference type="Pfam" id="PF11838"/>
    </source>
</evidence>
<evidence type="ECO:0000313" key="3">
    <source>
        <dbReference type="Proteomes" id="UP000000311"/>
    </source>
</evidence>
<dbReference type="EMBL" id="GL439653">
    <property type="protein sequence ID" value="EFN66878.1"/>
    <property type="molecule type" value="Genomic_DNA"/>
</dbReference>
<gene>
    <name evidence="2" type="ORF">EAG_02990</name>
</gene>
<reference evidence="2 3" key="1">
    <citation type="journal article" date="2010" name="Science">
        <title>Genomic comparison of the ants Camponotus floridanus and Harpegnathos saltator.</title>
        <authorList>
            <person name="Bonasio R."/>
            <person name="Zhang G."/>
            <person name="Ye C."/>
            <person name="Mutti N.S."/>
            <person name="Fang X."/>
            <person name="Qin N."/>
            <person name="Donahue G."/>
            <person name="Yang P."/>
            <person name="Li Q."/>
            <person name="Li C."/>
            <person name="Zhang P."/>
            <person name="Huang Z."/>
            <person name="Berger S.L."/>
            <person name="Reinberg D."/>
            <person name="Wang J."/>
            <person name="Liebig J."/>
        </authorList>
    </citation>
    <scope>NUCLEOTIDE SEQUENCE [LARGE SCALE GENOMIC DNA]</scope>
    <source>
        <strain evidence="3">C129</strain>
    </source>
</reference>
<sequence>MMLNKHDIMMFLNIISYLSQETDFIAWHSMFKILKFTEDIYKVPENEILKLYMLKLLEGLIKNVGYEEDPTENDLMKLKRIGALKWACTFGHSECKKMATVKLNEYFADPTTHK</sequence>
<dbReference type="Gene3D" id="1.25.50.20">
    <property type="match status" value="1"/>
</dbReference>
<dbReference type="InterPro" id="IPR024571">
    <property type="entry name" value="ERAP1-like_C_dom"/>
</dbReference>
<name>E2AI60_CAMFO</name>
<protein>
    <recommendedName>
        <fullName evidence="1">ERAP1-like C-terminal domain-containing protein</fullName>
    </recommendedName>
</protein>
<feature type="domain" description="ERAP1-like C-terminal" evidence="1">
    <location>
        <begin position="8"/>
        <end position="110"/>
    </location>
</feature>
<organism evidence="3">
    <name type="scientific">Camponotus floridanus</name>
    <name type="common">Florida carpenter ant</name>
    <dbReference type="NCBI Taxonomy" id="104421"/>
    <lineage>
        <taxon>Eukaryota</taxon>
        <taxon>Metazoa</taxon>
        <taxon>Ecdysozoa</taxon>
        <taxon>Arthropoda</taxon>
        <taxon>Hexapoda</taxon>
        <taxon>Insecta</taxon>
        <taxon>Pterygota</taxon>
        <taxon>Neoptera</taxon>
        <taxon>Endopterygota</taxon>
        <taxon>Hymenoptera</taxon>
        <taxon>Apocrita</taxon>
        <taxon>Aculeata</taxon>
        <taxon>Formicoidea</taxon>
        <taxon>Formicidae</taxon>
        <taxon>Formicinae</taxon>
        <taxon>Camponotus</taxon>
    </lineage>
</organism>